<feature type="transmembrane region" description="Helical" evidence="3">
    <location>
        <begin position="64"/>
        <end position="87"/>
    </location>
</feature>
<dbReference type="EC" id="2.7.7.65" evidence="1"/>
<dbReference type="SUPFAM" id="SSF55073">
    <property type="entry name" value="Nucleotide cyclase"/>
    <property type="match status" value="1"/>
</dbReference>
<dbReference type="Proteomes" id="UP000435138">
    <property type="component" value="Unassembled WGS sequence"/>
</dbReference>
<comment type="catalytic activity">
    <reaction evidence="2">
        <text>2 GTP = 3',3'-c-di-GMP + 2 diphosphate</text>
        <dbReference type="Rhea" id="RHEA:24898"/>
        <dbReference type="ChEBI" id="CHEBI:33019"/>
        <dbReference type="ChEBI" id="CHEBI:37565"/>
        <dbReference type="ChEBI" id="CHEBI:58805"/>
        <dbReference type="EC" id="2.7.7.65"/>
    </reaction>
</comment>
<keyword evidence="6" id="KW-1185">Reference proteome</keyword>
<dbReference type="InterPro" id="IPR050469">
    <property type="entry name" value="Diguanylate_Cyclase"/>
</dbReference>
<dbReference type="GO" id="GO:0052621">
    <property type="term" value="F:diguanylate cyclase activity"/>
    <property type="evidence" value="ECO:0007669"/>
    <property type="project" value="UniProtKB-EC"/>
</dbReference>
<keyword evidence="3" id="KW-0472">Membrane</keyword>
<accession>A0A6A8A7X9</accession>
<feature type="domain" description="GGDEF" evidence="4">
    <location>
        <begin position="250"/>
        <end position="381"/>
    </location>
</feature>
<dbReference type="SMART" id="SM00267">
    <property type="entry name" value="GGDEF"/>
    <property type="match status" value="1"/>
</dbReference>
<sequence length="394" mass="42451">MSAAAIFLVVNFFIGLCFSAVFAVVSIYSRWRSVALLFSAGLFIASLTMLSELGVAYAEHPGPWAMAAYGSVLAGLVLLHWGVSVLYDRPFPKWFAMATFLFGMMAYTVVLDLPRSWWGYGFVYQGPYALVTLSAAMNVFLSERRTMMDRALAIVLVLSGGHFLVKAALAAVLGPGSTPSAYVSTNYAVISQSITAVLIVAVGLMLLAVLTLDIMAVERGRAERDSLSGLANRGGFEKAVKRAVSRPGNGQHAVIMCDLDHFKSINDTYGHHVGDMVIERFGELLRSSAPQGAVLGRIGGEEFAVFLPNATVEVAVLFAQALRAGTTTISLAGLPTLKVTGSFGVAPLAARDETEQMFRQADMALYEAKRSGRNRVCQAEQQQAPRQSHLRPVN</sequence>
<evidence type="ECO:0000256" key="2">
    <source>
        <dbReference type="ARBA" id="ARBA00034247"/>
    </source>
</evidence>
<dbReference type="PANTHER" id="PTHR45138:SF9">
    <property type="entry name" value="DIGUANYLATE CYCLASE DGCM-RELATED"/>
    <property type="match status" value="1"/>
</dbReference>
<dbReference type="InterPro" id="IPR043128">
    <property type="entry name" value="Rev_trsase/Diguanyl_cyclase"/>
</dbReference>
<dbReference type="PROSITE" id="PS50887">
    <property type="entry name" value="GGDEF"/>
    <property type="match status" value="1"/>
</dbReference>
<evidence type="ECO:0000313" key="6">
    <source>
        <dbReference type="Proteomes" id="UP000435138"/>
    </source>
</evidence>
<proteinExistence type="predicted"/>
<organism evidence="5 6">
    <name type="scientific">Endobacterium cereale</name>
    <dbReference type="NCBI Taxonomy" id="2663029"/>
    <lineage>
        <taxon>Bacteria</taxon>
        <taxon>Pseudomonadati</taxon>
        <taxon>Pseudomonadota</taxon>
        <taxon>Alphaproteobacteria</taxon>
        <taxon>Hyphomicrobiales</taxon>
        <taxon>Rhizobiaceae</taxon>
        <taxon>Endobacterium</taxon>
    </lineage>
</organism>
<evidence type="ECO:0000256" key="3">
    <source>
        <dbReference type="SAM" id="Phobius"/>
    </source>
</evidence>
<reference evidence="5 6" key="1">
    <citation type="submission" date="2019-11" db="EMBL/GenBank/DDBJ databases">
        <title>Genome analysis of Rhizobacterium cereale a novel genus and species isolated from maize roots in North Spain.</title>
        <authorList>
            <person name="Menendez E."/>
            <person name="Flores-Felix J.D."/>
            <person name="Ramirez-Bahena M.-H."/>
            <person name="Igual J.M."/>
            <person name="Garcia-Fraile P."/>
            <person name="Peix A."/>
            <person name="Velazquez E."/>
        </authorList>
    </citation>
    <scope>NUCLEOTIDE SEQUENCE [LARGE SCALE GENOMIC DNA]</scope>
    <source>
        <strain evidence="5 6">RZME27</strain>
    </source>
</reference>
<gene>
    <name evidence="5" type="ORF">GAO09_04660</name>
</gene>
<evidence type="ECO:0000256" key="1">
    <source>
        <dbReference type="ARBA" id="ARBA00012528"/>
    </source>
</evidence>
<dbReference type="InterPro" id="IPR000160">
    <property type="entry name" value="GGDEF_dom"/>
</dbReference>
<feature type="transmembrane region" description="Helical" evidence="3">
    <location>
        <begin position="94"/>
        <end position="111"/>
    </location>
</feature>
<feature type="transmembrane region" description="Helical" evidence="3">
    <location>
        <begin position="6"/>
        <end position="28"/>
    </location>
</feature>
<dbReference type="AlphaFoldDB" id="A0A6A8A7X9"/>
<dbReference type="InterPro" id="IPR029787">
    <property type="entry name" value="Nucleotide_cyclase"/>
</dbReference>
<comment type="caution">
    <text evidence="5">The sequence shown here is derived from an EMBL/GenBank/DDBJ whole genome shotgun (WGS) entry which is preliminary data.</text>
</comment>
<name>A0A6A8A7X9_9HYPH</name>
<feature type="transmembrane region" description="Helical" evidence="3">
    <location>
        <begin position="152"/>
        <end position="174"/>
    </location>
</feature>
<dbReference type="CDD" id="cd01949">
    <property type="entry name" value="GGDEF"/>
    <property type="match status" value="1"/>
</dbReference>
<feature type="transmembrane region" description="Helical" evidence="3">
    <location>
        <begin position="194"/>
        <end position="217"/>
    </location>
</feature>
<dbReference type="PANTHER" id="PTHR45138">
    <property type="entry name" value="REGULATORY COMPONENTS OF SENSORY TRANSDUCTION SYSTEM"/>
    <property type="match status" value="1"/>
</dbReference>
<protein>
    <recommendedName>
        <fullName evidence="1">diguanylate cyclase</fullName>
        <ecNumber evidence="1">2.7.7.65</ecNumber>
    </recommendedName>
</protein>
<evidence type="ECO:0000259" key="4">
    <source>
        <dbReference type="PROSITE" id="PS50887"/>
    </source>
</evidence>
<dbReference type="NCBIfam" id="TIGR00254">
    <property type="entry name" value="GGDEF"/>
    <property type="match status" value="1"/>
</dbReference>
<feature type="transmembrane region" description="Helical" evidence="3">
    <location>
        <begin position="35"/>
        <end position="58"/>
    </location>
</feature>
<evidence type="ECO:0000313" key="5">
    <source>
        <dbReference type="EMBL" id="MQY45356.1"/>
    </source>
</evidence>
<dbReference type="Gene3D" id="3.30.70.270">
    <property type="match status" value="1"/>
</dbReference>
<dbReference type="RefSeq" id="WP_153352890.1">
    <property type="nucleotide sequence ID" value="NZ_JAYKOO010000001.1"/>
</dbReference>
<dbReference type="EMBL" id="WIXI01000030">
    <property type="protein sequence ID" value="MQY45356.1"/>
    <property type="molecule type" value="Genomic_DNA"/>
</dbReference>
<dbReference type="FunFam" id="3.30.70.270:FF:000001">
    <property type="entry name" value="Diguanylate cyclase domain protein"/>
    <property type="match status" value="1"/>
</dbReference>
<feature type="transmembrane region" description="Helical" evidence="3">
    <location>
        <begin position="117"/>
        <end position="140"/>
    </location>
</feature>
<dbReference type="Pfam" id="PF00990">
    <property type="entry name" value="GGDEF"/>
    <property type="match status" value="1"/>
</dbReference>
<keyword evidence="3" id="KW-1133">Transmembrane helix</keyword>
<keyword evidence="3" id="KW-0812">Transmembrane</keyword>